<evidence type="ECO:0000313" key="1">
    <source>
        <dbReference type="EMBL" id="WGW02784.1"/>
    </source>
</evidence>
<dbReference type="Gene3D" id="3.60.21.10">
    <property type="match status" value="1"/>
</dbReference>
<dbReference type="SUPFAM" id="SSF56300">
    <property type="entry name" value="Metallo-dependent phosphatases"/>
    <property type="match status" value="1"/>
</dbReference>
<dbReference type="CDD" id="cd00838">
    <property type="entry name" value="MPP_superfamily"/>
    <property type="match status" value="1"/>
</dbReference>
<gene>
    <name evidence="1" type="ORF">QF118_12650</name>
</gene>
<proteinExistence type="predicted"/>
<keyword evidence="2" id="KW-1185">Reference proteome</keyword>
<dbReference type="Proteomes" id="UP001241605">
    <property type="component" value="Chromosome"/>
</dbReference>
<dbReference type="RefSeq" id="WP_282299414.1">
    <property type="nucleotide sequence ID" value="NZ_CP124616.1"/>
</dbReference>
<evidence type="ECO:0000313" key="2">
    <source>
        <dbReference type="Proteomes" id="UP001241605"/>
    </source>
</evidence>
<organism evidence="1 2">
    <name type="scientific">Tropicibacter oceani</name>
    <dbReference type="NCBI Taxonomy" id="3058420"/>
    <lineage>
        <taxon>Bacteria</taxon>
        <taxon>Pseudomonadati</taxon>
        <taxon>Pseudomonadota</taxon>
        <taxon>Alphaproteobacteria</taxon>
        <taxon>Rhodobacterales</taxon>
        <taxon>Roseobacteraceae</taxon>
        <taxon>Tropicibacter</taxon>
    </lineage>
</organism>
<accession>A0ABY8QE53</accession>
<dbReference type="InterPro" id="IPR029052">
    <property type="entry name" value="Metallo-depent_PP-like"/>
</dbReference>
<sequence>MFVRTMQEIGTVPPGPLLVFGGPYSNLQATRAIRQTAKRLGIAPERCICTGDIVGYCADPMDTIAEIRDWGCHVIAGNVERQLAEGALDCGCGFDAGTTCDRLAAGWYTHANAHVDRAARDWMAGLPDVLRLSTEWGDLYVVHGGTTHVNRFVWPTATDGALLGEIGEFQQGLAGGNTDPAAILAGHSGIAFRRDLAGTAWINAGVIGLPPNDGAPATRYCILYPDGRSEIGRLDYDFEAAASAMEAAGLTQGYHRALRSGWWPSEDILPPDLRRQAQSLASG</sequence>
<protein>
    <submittedName>
        <fullName evidence="1">Metallophosphoesterase family protein</fullName>
    </submittedName>
</protein>
<name>A0ABY8QE53_9RHOB</name>
<dbReference type="EMBL" id="CP124616">
    <property type="protein sequence ID" value="WGW02784.1"/>
    <property type="molecule type" value="Genomic_DNA"/>
</dbReference>
<reference evidence="1 2" key="1">
    <citation type="submission" date="2023-05" db="EMBL/GenBank/DDBJ databases">
        <title>YMD87, complete Genome.</title>
        <authorList>
            <person name="Zhang J."/>
            <person name="Xu X."/>
        </authorList>
    </citation>
    <scope>NUCLEOTIDE SEQUENCE [LARGE SCALE GENOMIC DNA]</scope>
    <source>
        <strain evidence="1 2">YMD87</strain>
    </source>
</reference>